<dbReference type="InterPro" id="IPR038694">
    <property type="entry name" value="DUF427_sf"/>
</dbReference>
<evidence type="ECO:0000313" key="3">
    <source>
        <dbReference type="Proteomes" id="UP000053611"/>
    </source>
</evidence>
<reference evidence="2 3" key="1">
    <citation type="submission" date="2015-03" db="EMBL/GenBank/DDBJ databases">
        <title>Genomics and transcriptomics of the oil-accumulating basidiomycete yeast T. oleaginosus allow insights into substrate utilization and the diverse evolutionary trajectories of mating systems in fungi.</title>
        <authorList>
            <consortium name="DOE Joint Genome Institute"/>
            <person name="Kourist R."/>
            <person name="Kracht O."/>
            <person name="Bracharz F."/>
            <person name="Lipzen A."/>
            <person name="Nolan M."/>
            <person name="Ohm R."/>
            <person name="Grigoriev I."/>
            <person name="Sun S."/>
            <person name="Heitman J."/>
            <person name="Bruck T."/>
            <person name="Nowrousian M."/>
        </authorList>
    </citation>
    <scope>NUCLEOTIDE SEQUENCE [LARGE SCALE GENOMIC DNA]</scope>
    <source>
        <strain evidence="2 3">IBC0246</strain>
    </source>
</reference>
<dbReference type="Proteomes" id="UP000053611">
    <property type="component" value="Unassembled WGS sequence"/>
</dbReference>
<dbReference type="OrthoDB" id="2596301at2759"/>
<dbReference type="InterPro" id="IPR007361">
    <property type="entry name" value="DUF427"/>
</dbReference>
<evidence type="ECO:0000313" key="2">
    <source>
        <dbReference type="EMBL" id="KLT46232.1"/>
    </source>
</evidence>
<feature type="domain" description="DUF427" evidence="1">
    <location>
        <begin position="18"/>
        <end position="108"/>
    </location>
</feature>
<dbReference type="EMBL" id="KQ087178">
    <property type="protein sequence ID" value="KLT46232.1"/>
    <property type="molecule type" value="Genomic_DNA"/>
</dbReference>
<evidence type="ECO:0000259" key="1">
    <source>
        <dbReference type="Pfam" id="PF04248"/>
    </source>
</evidence>
<dbReference type="PANTHER" id="PTHR34310">
    <property type="entry name" value="DUF427 DOMAIN PROTEIN (AFU_ORTHOLOGUE AFUA_3G02220)"/>
    <property type="match status" value="1"/>
</dbReference>
<dbReference type="GeneID" id="28982372"/>
<proteinExistence type="predicted"/>
<dbReference type="STRING" id="879819.A0A0J0XYV3"/>
<name>A0A0J0XYV3_9TREE</name>
<protein>
    <submittedName>
        <fullName evidence="2">DUF427-domain-containing protein</fullName>
    </submittedName>
</protein>
<gene>
    <name evidence="2" type="ORF">CC85DRAFT_281884</name>
</gene>
<dbReference type="RefSeq" id="XP_018282723.1">
    <property type="nucleotide sequence ID" value="XM_018421769.1"/>
</dbReference>
<keyword evidence="3" id="KW-1185">Reference proteome</keyword>
<dbReference type="PANTHER" id="PTHR34310:SF9">
    <property type="entry name" value="BLR5716 PROTEIN"/>
    <property type="match status" value="1"/>
</dbReference>
<accession>A0A0J0XYV3</accession>
<sequence>MSLSKPGDITLSQTQRHVRVFANGTLLADSKAPVELREFRCPVRFYLPADDVKWDTLETVGMRTSCPYKGTADRYWRAKAGGDYIAWGYSNPLPGVAEIKDHVAFYNEKLQIEVDGKPL</sequence>
<dbReference type="Gene3D" id="2.170.150.40">
    <property type="entry name" value="Domain of unknown function (DUF427)"/>
    <property type="match status" value="1"/>
</dbReference>
<organism evidence="2 3">
    <name type="scientific">Cutaneotrichosporon oleaginosum</name>
    <dbReference type="NCBI Taxonomy" id="879819"/>
    <lineage>
        <taxon>Eukaryota</taxon>
        <taxon>Fungi</taxon>
        <taxon>Dikarya</taxon>
        <taxon>Basidiomycota</taxon>
        <taxon>Agaricomycotina</taxon>
        <taxon>Tremellomycetes</taxon>
        <taxon>Trichosporonales</taxon>
        <taxon>Trichosporonaceae</taxon>
        <taxon>Cutaneotrichosporon</taxon>
    </lineage>
</organism>
<dbReference type="AlphaFoldDB" id="A0A0J0XYV3"/>
<dbReference type="Pfam" id="PF04248">
    <property type="entry name" value="NTP_transf_9"/>
    <property type="match status" value="1"/>
</dbReference>